<dbReference type="AlphaFoldDB" id="A0A9Q3BDP0"/>
<evidence type="ECO:0000313" key="2">
    <source>
        <dbReference type="Proteomes" id="UP000765509"/>
    </source>
</evidence>
<gene>
    <name evidence="1" type="ORF">O181_002902</name>
</gene>
<dbReference type="Proteomes" id="UP000765509">
    <property type="component" value="Unassembled WGS sequence"/>
</dbReference>
<reference evidence="1" key="1">
    <citation type="submission" date="2021-03" db="EMBL/GenBank/DDBJ databases">
        <title>Draft genome sequence of rust myrtle Austropuccinia psidii MF-1, a brazilian biotype.</title>
        <authorList>
            <person name="Quecine M.C."/>
            <person name="Pachon D.M.R."/>
            <person name="Bonatelli M.L."/>
            <person name="Correr F.H."/>
            <person name="Franceschini L.M."/>
            <person name="Leite T.F."/>
            <person name="Margarido G.R.A."/>
            <person name="Almeida C.A."/>
            <person name="Ferrarezi J.A."/>
            <person name="Labate C.A."/>
        </authorList>
    </citation>
    <scope>NUCLEOTIDE SEQUENCE</scope>
    <source>
        <strain evidence="1">MF-1</strain>
    </source>
</reference>
<keyword evidence="2" id="KW-1185">Reference proteome</keyword>
<evidence type="ECO:0000313" key="1">
    <source>
        <dbReference type="EMBL" id="MBW0463187.1"/>
    </source>
</evidence>
<accession>A0A9Q3BDP0</accession>
<dbReference type="EMBL" id="AVOT02000500">
    <property type="protein sequence ID" value="MBW0463187.1"/>
    <property type="molecule type" value="Genomic_DNA"/>
</dbReference>
<comment type="caution">
    <text evidence="1">The sequence shown here is derived from an EMBL/GenBank/DDBJ whole genome shotgun (WGS) entry which is preliminary data.</text>
</comment>
<protein>
    <submittedName>
        <fullName evidence="1">Uncharacterized protein</fullName>
    </submittedName>
</protein>
<sequence length="165" mass="19096">MLYKARHHSNIFMQDSSKYAQERWDKSHKPPNFKIGDLVLLSTLNFNDIKVLKKFQDPFAGPFMIKALHGPNAVQLQLMGELMNKHPAFPVILIKSYSSNNTELLPLRNQPNLENPPLEEGGERKILKVLKEKRTRNKKGSEYLVRYRNPTQEDQALLEKDITNA</sequence>
<proteinExistence type="predicted"/>
<name>A0A9Q3BDP0_9BASI</name>
<organism evidence="1 2">
    <name type="scientific">Austropuccinia psidii MF-1</name>
    <dbReference type="NCBI Taxonomy" id="1389203"/>
    <lineage>
        <taxon>Eukaryota</taxon>
        <taxon>Fungi</taxon>
        <taxon>Dikarya</taxon>
        <taxon>Basidiomycota</taxon>
        <taxon>Pucciniomycotina</taxon>
        <taxon>Pucciniomycetes</taxon>
        <taxon>Pucciniales</taxon>
        <taxon>Sphaerophragmiaceae</taxon>
        <taxon>Austropuccinia</taxon>
    </lineage>
</organism>